<evidence type="ECO:0000256" key="1">
    <source>
        <dbReference type="SAM" id="Coils"/>
    </source>
</evidence>
<keyword evidence="2" id="KW-0472">Membrane</keyword>
<keyword evidence="4" id="KW-0614">Plasmid</keyword>
<feature type="coiled-coil region" evidence="1">
    <location>
        <begin position="385"/>
        <end position="444"/>
    </location>
</feature>
<protein>
    <recommendedName>
        <fullName evidence="3">GAF domain-containing protein</fullName>
    </recommendedName>
</protein>
<feature type="transmembrane region" description="Helical" evidence="2">
    <location>
        <begin position="12"/>
        <end position="31"/>
    </location>
</feature>
<feature type="transmembrane region" description="Helical" evidence="2">
    <location>
        <begin position="37"/>
        <end position="59"/>
    </location>
</feature>
<reference evidence="4 5" key="1">
    <citation type="submission" date="2021-12" db="EMBL/GenBank/DDBJ databases">
        <title>Genome sequencing of bacteria with rrn-lacking chromosome and rrn-plasmid.</title>
        <authorList>
            <person name="Anda M."/>
            <person name="Iwasaki W."/>
        </authorList>
    </citation>
    <scope>NUCLEOTIDE SEQUENCE [LARGE SCALE GENOMIC DNA]</scope>
    <source>
        <strain evidence="4 5">DSM 100852</strain>
        <plasmid evidence="4 5">pFA4</plasmid>
    </source>
</reference>
<feature type="domain" description="GAF" evidence="3">
    <location>
        <begin position="240"/>
        <end position="376"/>
    </location>
</feature>
<evidence type="ECO:0000256" key="2">
    <source>
        <dbReference type="SAM" id="Phobius"/>
    </source>
</evidence>
<geneLocation type="plasmid" evidence="4 5">
    <name>pFA4</name>
</geneLocation>
<evidence type="ECO:0000313" key="4">
    <source>
        <dbReference type="EMBL" id="BDD12441.1"/>
    </source>
</evidence>
<keyword evidence="2" id="KW-1133">Transmembrane helix</keyword>
<dbReference type="Proteomes" id="UP001348817">
    <property type="component" value="Plasmid pFA4"/>
</dbReference>
<feature type="transmembrane region" description="Helical" evidence="2">
    <location>
        <begin position="154"/>
        <end position="171"/>
    </location>
</feature>
<keyword evidence="1" id="KW-0175">Coiled coil</keyword>
<sequence>MDIESKASLKVANLWAFLGMLITAPFIVVTYKLYPPIMGITIGIFVVMALHYLIVAFGADSKYSRIIMGTVNPWLIFSYHMLLRHAGDGIVPGLSLAQGSMTIMPWVLYSTNERKLQLTMIANSFLTLCLPLFLDGWGSDEFSNKEFYSQDMTVALFAVAGMILFICYILSTSSYSSLQKQNAKLWKDMETKQQDIQSQSADLKSYVAKVEKQQAENEKRQWVMQGLSELNNILRGESDWDIVKDRFLSHLISYLKVNQGAVYVVSDEEGEDVYIELSTCYAYSRKKHIEHKLDPGEGLLGQAYLENDTVYRTEIPEDYIRVTSGLGEALPTSLLIVPLRHNEEVLALVELASFREFAEHEINLVKESGEGLASFLSTSKVTRKMRNLVSNAEKSSEQMREQEHMMRQNMEEIMNAQEEYSRTIQEKDEELKTLRARILELETS</sequence>
<name>A0AAU9CK02_9BACT</name>
<dbReference type="Pfam" id="PF13185">
    <property type="entry name" value="GAF_2"/>
    <property type="match status" value="1"/>
</dbReference>
<keyword evidence="2" id="KW-0812">Transmembrane</keyword>
<dbReference type="EMBL" id="AP025318">
    <property type="protein sequence ID" value="BDD12441.1"/>
    <property type="molecule type" value="Genomic_DNA"/>
</dbReference>
<keyword evidence="5" id="KW-1185">Reference proteome</keyword>
<dbReference type="InterPro" id="IPR003018">
    <property type="entry name" value="GAF"/>
</dbReference>
<dbReference type="SUPFAM" id="SSF55781">
    <property type="entry name" value="GAF domain-like"/>
    <property type="match status" value="1"/>
</dbReference>
<dbReference type="KEGG" id="fax:FUAX_48730"/>
<evidence type="ECO:0000259" key="3">
    <source>
        <dbReference type="Pfam" id="PF13185"/>
    </source>
</evidence>
<feature type="transmembrane region" description="Helical" evidence="2">
    <location>
        <begin position="116"/>
        <end position="134"/>
    </location>
</feature>
<dbReference type="Gene3D" id="3.30.450.40">
    <property type="match status" value="1"/>
</dbReference>
<gene>
    <name evidence="4" type="ORF">FUAX_48730</name>
</gene>
<organism evidence="4 5">
    <name type="scientific">Fulvitalea axinellae</name>
    <dbReference type="NCBI Taxonomy" id="1182444"/>
    <lineage>
        <taxon>Bacteria</taxon>
        <taxon>Pseudomonadati</taxon>
        <taxon>Bacteroidota</taxon>
        <taxon>Cytophagia</taxon>
        <taxon>Cytophagales</taxon>
        <taxon>Persicobacteraceae</taxon>
        <taxon>Fulvitalea</taxon>
    </lineage>
</organism>
<evidence type="ECO:0000313" key="5">
    <source>
        <dbReference type="Proteomes" id="UP001348817"/>
    </source>
</evidence>
<proteinExistence type="predicted"/>
<dbReference type="AlphaFoldDB" id="A0AAU9CK02"/>
<dbReference type="InterPro" id="IPR029016">
    <property type="entry name" value="GAF-like_dom_sf"/>
</dbReference>
<accession>A0AAU9CK02</accession>